<reference evidence="4 5" key="1">
    <citation type="submission" date="2019-07" db="EMBL/GenBank/DDBJ databases">
        <title>Whole genome shotgun sequence of Cellulomonas persica NBRC 101101.</title>
        <authorList>
            <person name="Hosoyama A."/>
            <person name="Uohara A."/>
            <person name="Ohji S."/>
            <person name="Ichikawa N."/>
        </authorList>
    </citation>
    <scope>NUCLEOTIDE SEQUENCE [LARGE SCALE GENOMIC DNA]</scope>
    <source>
        <strain evidence="4 5">NBRC 101101</strain>
    </source>
</reference>
<evidence type="ECO:0000256" key="1">
    <source>
        <dbReference type="SAM" id="Coils"/>
    </source>
</evidence>
<evidence type="ECO:0000256" key="2">
    <source>
        <dbReference type="SAM" id="MobiDB-lite"/>
    </source>
</evidence>
<accession>A0A510UPW9</accession>
<feature type="region of interest" description="Disordered" evidence="2">
    <location>
        <begin position="297"/>
        <end position="320"/>
    </location>
</feature>
<evidence type="ECO:0000313" key="4">
    <source>
        <dbReference type="EMBL" id="GEK16516.1"/>
    </source>
</evidence>
<dbReference type="Pfam" id="PF01551">
    <property type="entry name" value="Peptidase_M23"/>
    <property type="match status" value="1"/>
</dbReference>
<keyword evidence="5" id="KW-1185">Reference proteome</keyword>
<dbReference type="SUPFAM" id="SSF51261">
    <property type="entry name" value="Duplicated hybrid motif"/>
    <property type="match status" value="1"/>
</dbReference>
<dbReference type="EMBL" id="BJUA01000001">
    <property type="protein sequence ID" value="GEK16516.1"/>
    <property type="molecule type" value="Genomic_DNA"/>
</dbReference>
<feature type="coiled-coil region" evidence="1">
    <location>
        <begin position="209"/>
        <end position="296"/>
    </location>
</feature>
<dbReference type="InterPro" id="IPR011055">
    <property type="entry name" value="Dup_hybrid_motif"/>
</dbReference>
<dbReference type="InterPro" id="IPR050570">
    <property type="entry name" value="Cell_wall_metabolism_enzyme"/>
</dbReference>
<dbReference type="OrthoDB" id="1099523at2"/>
<feature type="coiled-coil region" evidence="1">
    <location>
        <begin position="54"/>
        <end position="144"/>
    </location>
</feature>
<dbReference type="InterPro" id="IPR016047">
    <property type="entry name" value="M23ase_b-sheet_dom"/>
</dbReference>
<dbReference type="Gene3D" id="6.10.250.3150">
    <property type="match status" value="1"/>
</dbReference>
<protein>
    <submittedName>
        <fullName evidence="4">Metalloendopeptidase</fullName>
    </submittedName>
</protein>
<gene>
    <name evidence="4" type="ORF">CPE01_02490</name>
</gene>
<evidence type="ECO:0000313" key="5">
    <source>
        <dbReference type="Proteomes" id="UP000321386"/>
    </source>
</evidence>
<feature type="domain" description="M23ase beta-sheet core" evidence="3">
    <location>
        <begin position="347"/>
        <end position="445"/>
    </location>
</feature>
<dbReference type="PANTHER" id="PTHR21666">
    <property type="entry name" value="PEPTIDASE-RELATED"/>
    <property type="match status" value="1"/>
</dbReference>
<sequence length="451" mass="48752">MRRPTAPNSTSRPVRAGQRTSRRAAILAVAGLVVTLVLGAVAPPAMGDAIDDRRAAAEKEKKANERKRSDAEEVLEGLEGELGAVSDRLLEIETQLPAARLALQEAEAEFAKAKREAAIVAARLEDAKDQAADLSATIEADSDEATKMREAIGQMAREAYRGGGDVSSVSMILDADSSEDFIERADLMSQALRTRAQVLDDLQATESGNRNSAQRLEAVQGRISELKDEADAKVAASKKAKKAAEDAKAALDALLVEQQDKQTALLAKKDEIAAKLKEIDAEAKRIEQDLAKAIAEQRKRDAAKGTDPDDPPAASGTLFVNPTQTRPIYVTSEYGMRFHPVLHYWRLHAGIDLRDYCGNDVYAGRSGTVLWTQYRYGYGNQVMISHGTVNGKTLASSYNHLSQFLVRPGASVKAGQLIARAGNTGTSGACHLHFEVYMNSSTVNPRPFLPL</sequence>
<dbReference type="AlphaFoldDB" id="A0A510UPW9"/>
<dbReference type="CDD" id="cd12797">
    <property type="entry name" value="M23_peptidase"/>
    <property type="match status" value="1"/>
</dbReference>
<dbReference type="Proteomes" id="UP000321386">
    <property type="component" value="Unassembled WGS sequence"/>
</dbReference>
<comment type="caution">
    <text evidence="4">The sequence shown here is derived from an EMBL/GenBank/DDBJ whole genome shotgun (WGS) entry which is preliminary data.</text>
</comment>
<evidence type="ECO:0000259" key="3">
    <source>
        <dbReference type="Pfam" id="PF01551"/>
    </source>
</evidence>
<dbReference type="PANTHER" id="PTHR21666:SF270">
    <property type="entry name" value="MUREIN HYDROLASE ACTIVATOR ENVC"/>
    <property type="match status" value="1"/>
</dbReference>
<dbReference type="RefSeq" id="WP_146804815.1">
    <property type="nucleotide sequence ID" value="NZ_BJUA01000001.1"/>
</dbReference>
<dbReference type="GO" id="GO:0004222">
    <property type="term" value="F:metalloendopeptidase activity"/>
    <property type="evidence" value="ECO:0007669"/>
    <property type="project" value="TreeGrafter"/>
</dbReference>
<organism evidence="4 5">
    <name type="scientific">Cellulomonas persica</name>
    <dbReference type="NCBI Taxonomy" id="76861"/>
    <lineage>
        <taxon>Bacteria</taxon>
        <taxon>Bacillati</taxon>
        <taxon>Actinomycetota</taxon>
        <taxon>Actinomycetes</taxon>
        <taxon>Micrococcales</taxon>
        <taxon>Cellulomonadaceae</taxon>
        <taxon>Cellulomonas</taxon>
    </lineage>
</organism>
<feature type="compositionally biased region" description="Basic and acidic residues" evidence="2">
    <location>
        <begin position="297"/>
        <end position="307"/>
    </location>
</feature>
<proteinExistence type="predicted"/>
<keyword evidence="1" id="KW-0175">Coiled coil</keyword>
<name>A0A510UPW9_9CELL</name>
<dbReference type="Gene3D" id="2.70.70.10">
    <property type="entry name" value="Glucose Permease (Domain IIA)"/>
    <property type="match status" value="1"/>
</dbReference>